<dbReference type="Proteomes" id="UP001218638">
    <property type="component" value="Chromosome"/>
</dbReference>
<proteinExistence type="predicted"/>
<dbReference type="GO" id="GO:0005524">
    <property type="term" value="F:ATP binding"/>
    <property type="evidence" value="ECO:0007669"/>
    <property type="project" value="UniProtKB-KW"/>
</dbReference>
<keyword evidence="1" id="KW-0067">ATP-binding</keyword>
<name>A0AAF0CMH3_9BACT</name>
<dbReference type="KEGG" id="slom:PXH66_17460"/>
<gene>
    <name evidence="1" type="primary">brxD</name>
    <name evidence="1" type="ORF">PXH66_17460</name>
</gene>
<dbReference type="Pfam" id="PF10923">
    <property type="entry name" value="BrxC_BrxD"/>
    <property type="match status" value="1"/>
</dbReference>
<dbReference type="EMBL" id="CP119075">
    <property type="protein sequence ID" value="WED64128.1"/>
    <property type="molecule type" value="Genomic_DNA"/>
</dbReference>
<dbReference type="RefSeq" id="WP_330928033.1">
    <property type="nucleotide sequence ID" value="NZ_CP119075.1"/>
</dbReference>
<accession>A0AAF0CMH3</accession>
<evidence type="ECO:0000313" key="1">
    <source>
        <dbReference type="EMBL" id="WED64128.1"/>
    </source>
</evidence>
<protein>
    <submittedName>
        <fullName evidence="1">BREX system ATP-binding protein BrxD</fullName>
    </submittedName>
</protein>
<dbReference type="InterPro" id="IPR021228">
    <property type="entry name" value="BrxD"/>
</dbReference>
<reference evidence="1" key="1">
    <citation type="submission" date="2023-03" db="EMBL/GenBank/DDBJ databases">
        <title>Lomoglobus Profundus gen. nov., sp. nov., a novel member of the phylum Verrucomicrobia, isolated from deep-marine sediment of South China Sea.</title>
        <authorList>
            <person name="Ahmad T."/>
            <person name="Ishaq S.E."/>
            <person name="Wang F."/>
        </authorList>
    </citation>
    <scope>NUCLEOTIDE SEQUENCE</scope>
    <source>
        <strain evidence="1">LMO-M01</strain>
    </source>
</reference>
<dbReference type="SUPFAM" id="SSF52540">
    <property type="entry name" value="P-loop containing nucleoside triphosphate hydrolases"/>
    <property type="match status" value="1"/>
</dbReference>
<dbReference type="InterPro" id="IPR027417">
    <property type="entry name" value="P-loop_NTPase"/>
</dbReference>
<dbReference type="AlphaFoldDB" id="A0AAF0CMH3"/>
<evidence type="ECO:0000313" key="2">
    <source>
        <dbReference type="Proteomes" id="UP001218638"/>
    </source>
</evidence>
<keyword evidence="2" id="KW-1185">Reference proteome</keyword>
<sequence>MTSLSPKKRTEILDAVRRGTVPKDGLDVLAVGLDKFLDPMDQDLAKLAGGGSAFKAVRGDYGCGKTFFSRWLQERARSQNLATAEVQISETETPLHRLETVYRRMIERLATQSSRSAAFRGVLDSWFYVLEEDVLSNGKVDANDADTLLAATNELMEQRLNAISRQSPSFSAALRGYRAALAEGDAGVAEGLVAWLSGQPNVAAAVKRTANIKGEVDHFAALSFLQGLLVVLKDSGHPGMVLVLDEVETLQRVRGDVREKALNALRQLIDEIDAGRFPGLMLIITGTPAFFEGPQGIKKLPPLAQRLHTDFDTEMRFDNPRAPQIRLRAFDFDMLLEVGRKFRDIFADGSKVRDRILATVDDALIESLAKGVSGTLGGKTGIAPRIFLKKLVVDILDRVELHPGFDPRKDYRLTIKQDELNLEERNQMPASSVEDIKLEL</sequence>
<organism evidence="1 2">
    <name type="scientific">Synoicihabitans lomoniglobus</name>
    <dbReference type="NCBI Taxonomy" id="2909285"/>
    <lineage>
        <taxon>Bacteria</taxon>
        <taxon>Pseudomonadati</taxon>
        <taxon>Verrucomicrobiota</taxon>
        <taxon>Opitutia</taxon>
        <taxon>Opitutales</taxon>
        <taxon>Opitutaceae</taxon>
        <taxon>Synoicihabitans</taxon>
    </lineage>
</organism>
<keyword evidence="1" id="KW-0547">Nucleotide-binding</keyword>
<dbReference type="NCBIfam" id="NF033438">
    <property type="entry name" value="BREX_BrxD"/>
    <property type="match status" value="1"/>
</dbReference>